<keyword evidence="2 7" id="KW-0349">Heme</keyword>
<evidence type="ECO:0000256" key="6">
    <source>
        <dbReference type="ARBA" id="ARBA00023033"/>
    </source>
</evidence>
<proteinExistence type="inferred from homology"/>
<dbReference type="Gene3D" id="1.10.630.10">
    <property type="entry name" value="Cytochrome P450"/>
    <property type="match status" value="1"/>
</dbReference>
<keyword evidence="6 7" id="KW-0503">Monooxygenase</keyword>
<evidence type="ECO:0000256" key="7">
    <source>
        <dbReference type="RuleBase" id="RU000461"/>
    </source>
</evidence>
<keyword evidence="4 7" id="KW-0560">Oxidoreductase</keyword>
<dbReference type="InterPro" id="IPR002397">
    <property type="entry name" value="Cyt_P450_B"/>
</dbReference>
<evidence type="ECO:0000256" key="3">
    <source>
        <dbReference type="ARBA" id="ARBA00022723"/>
    </source>
</evidence>
<dbReference type="CDD" id="cd11030">
    <property type="entry name" value="CYP105-like"/>
    <property type="match status" value="1"/>
</dbReference>
<evidence type="ECO:0000313" key="9">
    <source>
        <dbReference type="Proteomes" id="UP000579153"/>
    </source>
</evidence>
<dbReference type="SUPFAM" id="SSF48264">
    <property type="entry name" value="Cytochrome P450"/>
    <property type="match status" value="1"/>
</dbReference>
<dbReference type="PRINTS" id="PR00385">
    <property type="entry name" value="P450"/>
</dbReference>
<dbReference type="FunFam" id="1.10.630.10:FF:000018">
    <property type="entry name" value="Cytochrome P450 monooxygenase"/>
    <property type="match status" value="1"/>
</dbReference>
<evidence type="ECO:0000313" key="8">
    <source>
        <dbReference type="EMBL" id="MBB5776934.1"/>
    </source>
</evidence>
<keyword evidence="3 7" id="KW-0479">Metal-binding</keyword>
<accession>A0A7W9G4D2</accession>
<dbReference type="GO" id="GO:0005506">
    <property type="term" value="F:iron ion binding"/>
    <property type="evidence" value="ECO:0007669"/>
    <property type="project" value="InterPro"/>
</dbReference>
<evidence type="ECO:0000256" key="1">
    <source>
        <dbReference type="ARBA" id="ARBA00010617"/>
    </source>
</evidence>
<dbReference type="EMBL" id="JACHMB010000001">
    <property type="protein sequence ID" value="MBB5776934.1"/>
    <property type="molecule type" value="Genomic_DNA"/>
</dbReference>
<evidence type="ECO:0000256" key="2">
    <source>
        <dbReference type="ARBA" id="ARBA00022617"/>
    </source>
</evidence>
<dbReference type="PROSITE" id="PS00086">
    <property type="entry name" value="CYTOCHROME_P450"/>
    <property type="match status" value="1"/>
</dbReference>
<keyword evidence="5 7" id="KW-0408">Iron</keyword>
<name>A0A7W9G4D2_9ACTN</name>
<evidence type="ECO:0000256" key="5">
    <source>
        <dbReference type="ARBA" id="ARBA00023004"/>
    </source>
</evidence>
<reference evidence="8 9" key="1">
    <citation type="submission" date="2020-08" db="EMBL/GenBank/DDBJ databases">
        <title>Sequencing the genomes of 1000 actinobacteria strains.</title>
        <authorList>
            <person name="Klenk H.-P."/>
        </authorList>
    </citation>
    <scope>NUCLEOTIDE SEQUENCE [LARGE SCALE GENOMIC DNA]</scope>
    <source>
        <strain evidence="8 9">DSM 45507</strain>
    </source>
</reference>
<organism evidence="8 9">
    <name type="scientific">Nonomuraea jabiensis</name>
    <dbReference type="NCBI Taxonomy" id="882448"/>
    <lineage>
        <taxon>Bacteria</taxon>
        <taxon>Bacillati</taxon>
        <taxon>Actinomycetota</taxon>
        <taxon>Actinomycetes</taxon>
        <taxon>Streptosporangiales</taxon>
        <taxon>Streptosporangiaceae</taxon>
        <taxon>Nonomuraea</taxon>
    </lineage>
</organism>
<keyword evidence="9" id="KW-1185">Reference proteome</keyword>
<dbReference type="AlphaFoldDB" id="A0A7W9G4D2"/>
<dbReference type="RefSeq" id="WP_313044466.1">
    <property type="nucleotide sequence ID" value="NZ_JACHMB010000001.1"/>
</dbReference>
<dbReference type="InterPro" id="IPR017972">
    <property type="entry name" value="Cyt_P450_CS"/>
</dbReference>
<dbReference type="GO" id="GO:0016705">
    <property type="term" value="F:oxidoreductase activity, acting on paired donors, with incorporation or reduction of molecular oxygen"/>
    <property type="evidence" value="ECO:0007669"/>
    <property type="project" value="InterPro"/>
</dbReference>
<comment type="caution">
    <text evidence="8">The sequence shown here is derived from an EMBL/GenBank/DDBJ whole genome shotgun (WGS) entry which is preliminary data.</text>
</comment>
<dbReference type="Pfam" id="PF00067">
    <property type="entry name" value="p450"/>
    <property type="match status" value="1"/>
</dbReference>
<dbReference type="PANTHER" id="PTHR46696:SF1">
    <property type="entry name" value="CYTOCHROME P450 YJIB-RELATED"/>
    <property type="match status" value="1"/>
</dbReference>
<dbReference type="Proteomes" id="UP000579153">
    <property type="component" value="Unassembled WGS sequence"/>
</dbReference>
<dbReference type="InterPro" id="IPR036396">
    <property type="entry name" value="Cyt_P450_sf"/>
</dbReference>
<dbReference type="PRINTS" id="PR00359">
    <property type="entry name" value="BP450"/>
</dbReference>
<sequence>MSITFPTERPSPFDPPRELRRWRAEAPIQPMRYPDGHDGWLVTGHAAARAVLADARFSSRLEHLRWPVAWEGIDLASFVQPPGFFMQLDPPDHTRLRRRLTAQFTVRRLQALEPRIGRITAEVLDAMERGGAPADLVREFALPVPSLVICELLGVPPADRSRFQHDSATVLRDGSTKEEVAGAAASLFGYLYELTAAKRAHPANDLLTGLVTDGELTLEEITGIALLLLVAGHETTAAMLGLGAYVLLENPDQLAALRGNPALMEGAVEELLRYLSVPHLGPMRAALEDVEIAGRTIRKGQVVTLSIPAANRDPERFPDPETLDVTRPSPTGHLSFGHGIHQCLGQQLARIEMRIAYRALFERFPALRLAVPPEEVPMRTNMTIYGVHRLPVTW</sequence>
<dbReference type="GO" id="GO:0020037">
    <property type="term" value="F:heme binding"/>
    <property type="evidence" value="ECO:0007669"/>
    <property type="project" value="InterPro"/>
</dbReference>
<gene>
    <name evidence="8" type="ORF">HD596_003690</name>
</gene>
<comment type="similarity">
    <text evidence="1 7">Belongs to the cytochrome P450 family.</text>
</comment>
<dbReference type="GO" id="GO:0004497">
    <property type="term" value="F:monooxygenase activity"/>
    <property type="evidence" value="ECO:0007669"/>
    <property type="project" value="UniProtKB-KW"/>
</dbReference>
<protein>
    <submittedName>
        <fullName evidence="8">Cytochrome P450</fullName>
    </submittedName>
</protein>
<dbReference type="InterPro" id="IPR001128">
    <property type="entry name" value="Cyt_P450"/>
</dbReference>
<dbReference type="PANTHER" id="PTHR46696">
    <property type="entry name" value="P450, PUTATIVE (EUROFUNG)-RELATED"/>
    <property type="match status" value="1"/>
</dbReference>
<evidence type="ECO:0000256" key="4">
    <source>
        <dbReference type="ARBA" id="ARBA00023002"/>
    </source>
</evidence>